<accession>A0AA40KEJ1</accession>
<dbReference type="EMBL" id="JAHYIQ010000051">
    <property type="protein sequence ID" value="KAK1117442.1"/>
    <property type="molecule type" value="Genomic_DNA"/>
</dbReference>
<evidence type="ECO:0000313" key="3">
    <source>
        <dbReference type="Proteomes" id="UP001177670"/>
    </source>
</evidence>
<dbReference type="AlphaFoldDB" id="A0AA40KEJ1"/>
<organism evidence="2 3">
    <name type="scientific">Melipona bicolor</name>
    <dbReference type="NCBI Taxonomy" id="60889"/>
    <lineage>
        <taxon>Eukaryota</taxon>
        <taxon>Metazoa</taxon>
        <taxon>Ecdysozoa</taxon>
        <taxon>Arthropoda</taxon>
        <taxon>Hexapoda</taxon>
        <taxon>Insecta</taxon>
        <taxon>Pterygota</taxon>
        <taxon>Neoptera</taxon>
        <taxon>Endopterygota</taxon>
        <taxon>Hymenoptera</taxon>
        <taxon>Apocrita</taxon>
        <taxon>Aculeata</taxon>
        <taxon>Apoidea</taxon>
        <taxon>Anthophila</taxon>
        <taxon>Apidae</taxon>
        <taxon>Melipona</taxon>
    </lineage>
</organism>
<feature type="region of interest" description="Disordered" evidence="1">
    <location>
        <begin position="1"/>
        <end position="26"/>
    </location>
</feature>
<comment type="caution">
    <text evidence="2">The sequence shown here is derived from an EMBL/GenBank/DDBJ whole genome shotgun (WGS) entry which is preliminary data.</text>
</comment>
<dbReference type="Proteomes" id="UP001177670">
    <property type="component" value="Unassembled WGS sequence"/>
</dbReference>
<evidence type="ECO:0000256" key="1">
    <source>
        <dbReference type="SAM" id="MobiDB-lite"/>
    </source>
</evidence>
<gene>
    <name evidence="2" type="ORF">K0M31_016646</name>
</gene>
<reference evidence="2" key="1">
    <citation type="submission" date="2021-10" db="EMBL/GenBank/DDBJ databases">
        <title>Melipona bicolor Genome sequencing and assembly.</title>
        <authorList>
            <person name="Araujo N.S."/>
            <person name="Arias M.C."/>
        </authorList>
    </citation>
    <scope>NUCLEOTIDE SEQUENCE</scope>
    <source>
        <strain evidence="2">USP_2M_L1-L4_2017</strain>
        <tissue evidence="2">Whole body</tissue>
    </source>
</reference>
<sequence>MLRDKLNRPAIENEILMSPDAGTKGSSRFRVSFQTRETPQEDVLTSAFSVFSCEFLRV</sequence>
<proteinExistence type="predicted"/>
<evidence type="ECO:0000313" key="2">
    <source>
        <dbReference type="EMBL" id="KAK1117442.1"/>
    </source>
</evidence>
<name>A0AA40KEJ1_9HYME</name>
<keyword evidence="3" id="KW-1185">Reference proteome</keyword>
<protein>
    <submittedName>
        <fullName evidence="2">Uncharacterized protein</fullName>
    </submittedName>
</protein>